<feature type="transmembrane region" description="Helical" evidence="2">
    <location>
        <begin position="250"/>
        <end position="268"/>
    </location>
</feature>
<evidence type="ECO:0000313" key="4">
    <source>
        <dbReference type="EnsemblFungi" id="MAPG_09417T0"/>
    </source>
</evidence>
<keyword evidence="2" id="KW-1133">Transmembrane helix</keyword>
<protein>
    <submittedName>
        <fullName evidence="3">Integral membrane protein</fullName>
    </submittedName>
</protein>
<keyword evidence="2" id="KW-0812">Transmembrane</keyword>
<feature type="transmembrane region" description="Helical" evidence="2">
    <location>
        <begin position="177"/>
        <end position="195"/>
    </location>
</feature>
<name>A0A0C4E9W7_MAGP6</name>
<sequence length="377" mass="40933">MNAGATLRASIIRTSMVPVPFDRARNGDYDVERSLPRGPSPRANRPSEKAGGNGIDVDDDERDRVIGILQYLEYKTQCQWERERGATSVTIDDGDSIYNPKGEVLQIDVEGSAKGRITRMFTVFPYRDANWVVAIAFIIGSISFTVNAFLGMLPVWYDPTTLAPEIMTATVATLDGGAILFLLAGLLAIIGALNADRGTLEVPKKNKEGIVEIKYRPALLGSESWAWFPPAEQCAVVAATLPFKAGMAQMLGGIIFSTSAVAGFPGVLNPVENFFLFQMLVFLPLIIGGTMFFFANLALMIYTQDAWYKPKPSLADWHAFVWNMIASTGFAITGALLIVGDTAGAAYASLYGSILFLGGSIIQLYSLMEFHPTGWAS</sequence>
<feature type="transmembrane region" description="Helical" evidence="2">
    <location>
        <begin position="320"/>
        <end position="339"/>
    </location>
</feature>
<dbReference type="VEuPathDB" id="FungiDB:MAPG_09417"/>
<feature type="compositionally biased region" description="Basic and acidic residues" evidence="1">
    <location>
        <begin position="22"/>
        <end position="35"/>
    </location>
</feature>
<dbReference type="OrthoDB" id="2603at2759"/>
<dbReference type="EnsemblFungi" id="MAPG_09417T0">
    <property type="protein sequence ID" value="MAPG_09417T0"/>
    <property type="gene ID" value="MAPG_09417"/>
</dbReference>
<feature type="region of interest" description="Disordered" evidence="1">
    <location>
        <begin position="22"/>
        <end position="58"/>
    </location>
</feature>
<reference evidence="4" key="5">
    <citation type="submission" date="2015-06" db="UniProtKB">
        <authorList>
            <consortium name="EnsemblFungi"/>
        </authorList>
    </citation>
    <scope>IDENTIFICATION</scope>
    <source>
        <strain evidence="4">ATCC 64411</strain>
    </source>
</reference>
<organism evidence="4 5">
    <name type="scientific">Magnaporthiopsis poae (strain ATCC 64411 / 73-15)</name>
    <name type="common">Kentucky bluegrass fungus</name>
    <name type="synonym">Magnaporthe poae</name>
    <dbReference type="NCBI Taxonomy" id="644358"/>
    <lineage>
        <taxon>Eukaryota</taxon>
        <taxon>Fungi</taxon>
        <taxon>Dikarya</taxon>
        <taxon>Ascomycota</taxon>
        <taxon>Pezizomycotina</taxon>
        <taxon>Sordariomycetes</taxon>
        <taxon>Sordariomycetidae</taxon>
        <taxon>Magnaporthales</taxon>
        <taxon>Magnaporthaceae</taxon>
        <taxon>Magnaporthiopsis</taxon>
    </lineage>
</organism>
<feature type="transmembrane region" description="Helical" evidence="2">
    <location>
        <begin position="345"/>
        <end position="367"/>
    </location>
</feature>
<feature type="transmembrane region" description="Helical" evidence="2">
    <location>
        <begin position="274"/>
        <end position="299"/>
    </location>
</feature>
<evidence type="ECO:0000313" key="5">
    <source>
        <dbReference type="Proteomes" id="UP000011715"/>
    </source>
</evidence>
<keyword evidence="5" id="KW-1185">Reference proteome</keyword>
<accession>A0A0C4E9W7</accession>
<evidence type="ECO:0000256" key="2">
    <source>
        <dbReference type="SAM" id="Phobius"/>
    </source>
</evidence>
<reference evidence="5" key="2">
    <citation type="submission" date="2010-05" db="EMBL/GenBank/DDBJ databases">
        <title>The genome sequence of Magnaporthe poae strain ATCC 64411.</title>
        <authorList>
            <person name="Ma L.-J."/>
            <person name="Dead R."/>
            <person name="Young S."/>
            <person name="Zeng Q."/>
            <person name="Koehrsen M."/>
            <person name="Alvarado L."/>
            <person name="Berlin A."/>
            <person name="Chapman S.B."/>
            <person name="Chen Z."/>
            <person name="Freedman E."/>
            <person name="Gellesch M."/>
            <person name="Goldberg J."/>
            <person name="Griggs A."/>
            <person name="Gujja S."/>
            <person name="Heilman E.R."/>
            <person name="Heiman D."/>
            <person name="Hepburn T."/>
            <person name="Howarth C."/>
            <person name="Jen D."/>
            <person name="Larson L."/>
            <person name="Mehta T."/>
            <person name="Neiman D."/>
            <person name="Pearson M."/>
            <person name="Roberts A."/>
            <person name="Saif S."/>
            <person name="Shea T."/>
            <person name="Shenoy N."/>
            <person name="Sisk P."/>
            <person name="Stolte C."/>
            <person name="Sykes S."/>
            <person name="Walk T."/>
            <person name="White J."/>
            <person name="Yandava C."/>
            <person name="Haas B."/>
            <person name="Nusbaum C."/>
            <person name="Birren B."/>
        </authorList>
    </citation>
    <scope>NUCLEOTIDE SEQUENCE [LARGE SCALE GENOMIC DNA]</scope>
    <source>
        <strain evidence="5">ATCC 64411 / 73-15</strain>
    </source>
</reference>
<reference evidence="4" key="4">
    <citation type="journal article" date="2015" name="G3 (Bethesda)">
        <title>Genome sequences of three phytopathogenic species of the Magnaporthaceae family of fungi.</title>
        <authorList>
            <person name="Okagaki L.H."/>
            <person name="Nunes C.C."/>
            <person name="Sailsbery J."/>
            <person name="Clay B."/>
            <person name="Brown D."/>
            <person name="John T."/>
            <person name="Oh Y."/>
            <person name="Young N."/>
            <person name="Fitzgerald M."/>
            <person name="Haas B.J."/>
            <person name="Zeng Q."/>
            <person name="Young S."/>
            <person name="Adiconis X."/>
            <person name="Fan L."/>
            <person name="Levin J.Z."/>
            <person name="Mitchell T.K."/>
            <person name="Okubara P.A."/>
            <person name="Farman M.L."/>
            <person name="Kohn L.M."/>
            <person name="Birren B."/>
            <person name="Ma L.-J."/>
            <person name="Dean R.A."/>
        </authorList>
    </citation>
    <scope>NUCLEOTIDE SEQUENCE</scope>
    <source>
        <strain evidence="4">ATCC 64411 / 73-15</strain>
    </source>
</reference>
<feature type="transmembrane region" description="Helical" evidence="2">
    <location>
        <begin position="129"/>
        <end position="157"/>
    </location>
</feature>
<dbReference type="OMA" id="VIRWYVV"/>
<keyword evidence="2" id="KW-0472">Membrane</keyword>
<evidence type="ECO:0000313" key="3">
    <source>
        <dbReference type="EMBL" id="KLU90892.1"/>
    </source>
</evidence>
<dbReference type="eggNOG" id="ENOG502SPP7">
    <property type="taxonomic scope" value="Eukaryota"/>
</dbReference>
<dbReference type="Proteomes" id="UP000011715">
    <property type="component" value="Unassembled WGS sequence"/>
</dbReference>
<reference evidence="3" key="1">
    <citation type="submission" date="2010-05" db="EMBL/GenBank/DDBJ databases">
        <title>The Genome Sequence of Magnaporthe poae strain ATCC 64411.</title>
        <authorList>
            <consortium name="The Broad Institute Genome Sequencing Platform"/>
            <consortium name="Broad Institute Genome Sequencing Center for Infectious Disease"/>
            <person name="Ma L.-J."/>
            <person name="Dead R."/>
            <person name="Young S."/>
            <person name="Zeng Q."/>
            <person name="Koehrsen M."/>
            <person name="Alvarado L."/>
            <person name="Berlin A."/>
            <person name="Chapman S.B."/>
            <person name="Chen Z."/>
            <person name="Freedman E."/>
            <person name="Gellesch M."/>
            <person name="Goldberg J."/>
            <person name="Griggs A."/>
            <person name="Gujja S."/>
            <person name="Heilman E.R."/>
            <person name="Heiman D."/>
            <person name="Hepburn T."/>
            <person name="Howarth C."/>
            <person name="Jen D."/>
            <person name="Larson L."/>
            <person name="Mehta T."/>
            <person name="Neiman D."/>
            <person name="Pearson M."/>
            <person name="Roberts A."/>
            <person name="Saif S."/>
            <person name="Shea T."/>
            <person name="Shenoy N."/>
            <person name="Sisk P."/>
            <person name="Stolte C."/>
            <person name="Sykes S."/>
            <person name="Walk T."/>
            <person name="White J."/>
            <person name="Yandava C."/>
            <person name="Haas B."/>
            <person name="Nusbaum C."/>
            <person name="Birren B."/>
        </authorList>
    </citation>
    <scope>NUCLEOTIDE SEQUENCE</scope>
    <source>
        <strain evidence="3">ATCC 64411</strain>
    </source>
</reference>
<dbReference type="AlphaFoldDB" id="A0A0C4E9W7"/>
<dbReference type="EMBL" id="ADBL01002403">
    <property type="status" value="NOT_ANNOTATED_CDS"/>
    <property type="molecule type" value="Genomic_DNA"/>
</dbReference>
<reference evidence="3" key="3">
    <citation type="submission" date="2011-03" db="EMBL/GenBank/DDBJ databases">
        <title>Annotation of Magnaporthe poae ATCC 64411.</title>
        <authorList>
            <person name="Ma L.-J."/>
            <person name="Dead R."/>
            <person name="Young S.K."/>
            <person name="Zeng Q."/>
            <person name="Gargeya S."/>
            <person name="Fitzgerald M."/>
            <person name="Haas B."/>
            <person name="Abouelleil A."/>
            <person name="Alvarado L."/>
            <person name="Arachchi H.M."/>
            <person name="Berlin A."/>
            <person name="Brown A."/>
            <person name="Chapman S.B."/>
            <person name="Chen Z."/>
            <person name="Dunbar C."/>
            <person name="Freedman E."/>
            <person name="Gearin G."/>
            <person name="Gellesch M."/>
            <person name="Goldberg J."/>
            <person name="Griggs A."/>
            <person name="Gujja S."/>
            <person name="Heiman D."/>
            <person name="Howarth C."/>
            <person name="Larson L."/>
            <person name="Lui A."/>
            <person name="MacDonald P.J.P."/>
            <person name="Mehta T."/>
            <person name="Montmayeur A."/>
            <person name="Murphy C."/>
            <person name="Neiman D."/>
            <person name="Pearson M."/>
            <person name="Priest M."/>
            <person name="Roberts A."/>
            <person name="Saif S."/>
            <person name="Shea T."/>
            <person name="Shenoy N."/>
            <person name="Sisk P."/>
            <person name="Stolte C."/>
            <person name="Sykes S."/>
            <person name="Yandava C."/>
            <person name="Wortman J."/>
            <person name="Nusbaum C."/>
            <person name="Birren B."/>
        </authorList>
    </citation>
    <scope>NUCLEOTIDE SEQUENCE</scope>
    <source>
        <strain evidence="3">ATCC 64411</strain>
    </source>
</reference>
<dbReference type="STRING" id="644358.A0A0C4E9W7"/>
<evidence type="ECO:0000256" key="1">
    <source>
        <dbReference type="SAM" id="MobiDB-lite"/>
    </source>
</evidence>
<gene>
    <name evidence="3" type="ORF">MAPG_09417</name>
</gene>
<dbReference type="EMBL" id="GL876976">
    <property type="protein sequence ID" value="KLU90892.1"/>
    <property type="molecule type" value="Genomic_DNA"/>
</dbReference>
<proteinExistence type="predicted"/>